<keyword evidence="3" id="KW-1185">Reference proteome</keyword>
<protein>
    <submittedName>
        <fullName evidence="2">Uncharacterized protein</fullName>
    </submittedName>
</protein>
<accession>W9RWI8</accession>
<dbReference type="AlphaFoldDB" id="W9RWI8"/>
<feature type="region of interest" description="Disordered" evidence="1">
    <location>
        <begin position="57"/>
        <end position="81"/>
    </location>
</feature>
<evidence type="ECO:0000313" key="2">
    <source>
        <dbReference type="EMBL" id="EXC14995.1"/>
    </source>
</evidence>
<dbReference type="Proteomes" id="UP000030645">
    <property type="component" value="Unassembled WGS sequence"/>
</dbReference>
<name>W9RWI8_9ROSA</name>
<reference evidence="3" key="1">
    <citation type="submission" date="2013-01" db="EMBL/GenBank/DDBJ databases">
        <title>Draft Genome Sequence of a Mulberry Tree, Morus notabilis C.K. Schneid.</title>
        <authorList>
            <person name="He N."/>
            <person name="Zhao S."/>
        </authorList>
    </citation>
    <scope>NUCLEOTIDE SEQUENCE</scope>
</reference>
<dbReference type="EMBL" id="KE345770">
    <property type="protein sequence ID" value="EXC14995.1"/>
    <property type="molecule type" value="Genomic_DNA"/>
</dbReference>
<sequence length="81" mass="9945">MNKPLVFWFRLLCVRMPRSIVDVAWTEPMLQTSSMVLIFDLPSMEIDDKVERLRGEKERERERVREQDRKEERESRVTTYR</sequence>
<gene>
    <name evidence="2" type="ORF">L484_008149</name>
</gene>
<evidence type="ECO:0000256" key="1">
    <source>
        <dbReference type="SAM" id="MobiDB-lite"/>
    </source>
</evidence>
<proteinExistence type="predicted"/>
<evidence type="ECO:0000313" key="3">
    <source>
        <dbReference type="Proteomes" id="UP000030645"/>
    </source>
</evidence>
<organism evidence="2 3">
    <name type="scientific">Morus notabilis</name>
    <dbReference type="NCBI Taxonomy" id="981085"/>
    <lineage>
        <taxon>Eukaryota</taxon>
        <taxon>Viridiplantae</taxon>
        <taxon>Streptophyta</taxon>
        <taxon>Embryophyta</taxon>
        <taxon>Tracheophyta</taxon>
        <taxon>Spermatophyta</taxon>
        <taxon>Magnoliopsida</taxon>
        <taxon>eudicotyledons</taxon>
        <taxon>Gunneridae</taxon>
        <taxon>Pentapetalae</taxon>
        <taxon>rosids</taxon>
        <taxon>fabids</taxon>
        <taxon>Rosales</taxon>
        <taxon>Moraceae</taxon>
        <taxon>Moreae</taxon>
        <taxon>Morus</taxon>
    </lineage>
</organism>